<dbReference type="SMART" id="SM00382">
    <property type="entry name" value="AAA"/>
    <property type="match status" value="1"/>
</dbReference>
<comment type="subcellular location">
    <subcellularLocation>
        <location evidence="1">Membrane</location>
        <topology evidence="1">Multi-pass membrane protein</topology>
    </subcellularLocation>
</comment>
<evidence type="ECO:0000256" key="1">
    <source>
        <dbReference type="ARBA" id="ARBA00004141"/>
    </source>
</evidence>
<dbReference type="GO" id="GO:0016887">
    <property type="term" value="F:ATP hydrolysis activity"/>
    <property type="evidence" value="ECO:0007669"/>
    <property type="project" value="InterPro"/>
</dbReference>
<evidence type="ECO:0000256" key="10">
    <source>
        <dbReference type="SAM" id="SignalP"/>
    </source>
</evidence>
<feature type="transmembrane region" description="Helical" evidence="9">
    <location>
        <begin position="1302"/>
        <end position="1320"/>
    </location>
</feature>
<dbReference type="SUPFAM" id="SSF52540">
    <property type="entry name" value="P-loop containing nucleoside triphosphate hydrolases"/>
    <property type="match status" value="1"/>
</dbReference>
<keyword evidence="7 9" id="KW-0472">Membrane</keyword>
<proteinExistence type="predicted"/>
<keyword evidence="4" id="KW-0547">Nucleotide-binding</keyword>
<dbReference type="Proteomes" id="UP000722791">
    <property type="component" value="Unassembled WGS sequence"/>
</dbReference>
<dbReference type="EMBL" id="BNCP01000022">
    <property type="protein sequence ID" value="GIL81942.1"/>
    <property type="molecule type" value="Genomic_DNA"/>
</dbReference>
<feature type="compositionally biased region" description="Pro residues" evidence="8">
    <location>
        <begin position="678"/>
        <end position="689"/>
    </location>
</feature>
<feature type="region of interest" description="Disordered" evidence="8">
    <location>
        <begin position="628"/>
        <end position="650"/>
    </location>
</feature>
<evidence type="ECO:0000256" key="9">
    <source>
        <dbReference type="SAM" id="Phobius"/>
    </source>
</evidence>
<feature type="chain" id="PRO_5035415774" description="ABC transporter domain-containing protein" evidence="10">
    <location>
        <begin position="27"/>
        <end position="1419"/>
    </location>
</feature>
<evidence type="ECO:0000313" key="13">
    <source>
        <dbReference type="EMBL" id="GIL95498.1"/>
    </source>
</evidence>
<feature type="region of interest" description="Disordered" evidence="8">
    <location>
        <begin position="663"/>
        <end position="736"/>
    </location>
</feature>
<feature type="compositionally biased region" description="Polar residues" evidence="8">
    <location>
        <begin position="703"/>
        <end position="724"/>
    </location>
</feature>
<keyword evidence="5" id="KW-0067">ATP-binding</keyword>
<dbReference type="EMBL" id="BNCQ01000002">
    <property type="protein sequence ID" value="GIL95498.1"/>
    <property type="molecule type" value="Genomic_DNA"/>
</dbReference>
<feature type="transmembrane region" description="Helical" evidence="9">
    <location>
        <begin position="1159"/>
        <end position="1179"/>
    </location>
</feature>
<feature type="domain" description="ABC transporter" evidence="11">
    <location>
        <begin position="789"/>
        <end position="1062"/>
    </location>
</feature>
<feature type="transmembrane region" description="Helical" evidence="9">
    <location>
        <begin position="1191"/>
        <end position="1213"/>
    </location>
</feature>
<evidence type="ECO:0000256" key="3">
    <source>
        <dbReference type="ARBA" id="ARBA00022692"/>
    </source>
</evidence>
<dbReference type="PANTHER" id="PTHR48041:SF2">
    <property type="entry name" value="ATP-DEPENDENT PERMEASE-RELATED"/>
    <property type="match status" value="1"/>
</dbReference>
<evidence type="ECO:0000256" key="5">
    <source>
        <dbReference type="ARBA" id="ARBA00022840"/>
    </source>
</evidence>
<feature type="transmembrane region" description="Helical" evidence="9">
    <location>
        <begin position="1234"/>
        <end position="1261"/>
    </location>
</feature>
<dbReference type="Pfam" id="PF01061">
    <property type="entry name" value="ABC2_membrane"/>
    <property type="match status" value="1"/>
</dbReference>
<dbReference type="OrthoDB" id="66620at2759"/>
<dbReference type="GO" id="GO:0016020">
    <property type="term" value="C:membrane"/>
    <property type="evidence" value="ECO:0007669"/>
    <property type="project" value="UniProtKB-SubCell"/>
</dbReference>
<protein>
    <recommendedName>
        <fullName evidence="11">ABC transporter domain-containing protein</fullName>
    </recommendedName>
</protein>
<keyword evidence="3 9" id="KW-0812">Transmembrane</keyword>
<dbReference type="InterPro" id="IPR050352">
    <property type="entry name" value="ABCG_transporters"/>
</dbReference>
<evidence type="ECO:0000256" key="4">
    <source>
        <dbReference type="ARBA" id="ARBA00022741"/>
    </source>
</evidence>
<dbReference type="Gene3D" id="3.40.50.300">
    <property type="entry name" value="P-loop containing nucleotide triphosphate hydrolases"/>
    <property type="match status" value="1"/>
</dbReference>
<evidence type="ECO:0000313" key="12">
    <source>
        <dbReference type="EMBL" id="GIL81942.1"/>
    </source>
</evidence>
<evidence type="ECO:0000256" key="6">
    <source>
        <dbReference type="ARBA" id="ARBA00022989"/>
    </source>
</evidence>
<keyword evidence="14" id="KW-1185">Reference proteome</keyword>
<dbReference type="InterPro" id="IPR003593">
    <property type="entry name" value="AAA+_ATPase"/>
</dbReference>
<dbReference type="Pfam" id="PF00005">
    <property type="entry name" value="ABC_tran"/>
    <property type="match status" value="1"/>
</dbReference>
<name>A0A8J4FRY9_9CHLO</name>
<evidence type="ECO:0000256" key="8">
    <source>
        <dbReference type="SAM" id="MobiDB-lite"/>
    </source>
</evidence>
<dbReference type="GO" id="GO:0140359">
    <property type="term" value="F:ABC-type transporter activity"/>
    <property type="evidence" value="ECO:0007669"/>
    <property type="project" value="InterPro"/>
</dbReference>
<dbReference type="InterPro" id="IPR027417">
    <property type="entry name" value="P-loop_NTPase"/>
</dbReference>
<evidence type="ECO:0000313" key="14">
    <source>
        <dbReference type="Proteomes" id="UP000747110"/>
    </source>
</evidence>
<sequence>MTRSCLRCVLVMVASLNLATLLSADAACIVRLELDAKNSKVSLSSTNTLVSGAGFGDGLSSPGVYDAAVQRGLTGSLYAISQALPACPGNRTTWLANWPSFTLTSVSSSTTYIQPVNVYPAQHLGKTTVAGIHPAPQYDYNITNMGVKFSIGNFAAVSGQSGAFTASVRTELVDGWLTSYSIITDTRVDSLKGLTADALTVPISLDVKEEAGSNMLVLSVPTLQLTYQAIGSVNVSGGAMWRSFANHTLTSTLRARANLDCPAYCGDYGLCEVVNGTAQCVCDCGWTTDCSRQCNLPSGFCDAEGEVASAASSTCLFNGTTSVLSKNGSCPVGYDWNSDGVKCDACRSGFSGSGCRMCLTDAACQAREYSSSAQCFKSTVYQTRSAAKQYECDVTDSSVRGILGNKVQFNCSTTKPAFSSASIGNLDVGASLVSSNTPVNSTPYCYLSLHLPGMAPGSEVVCTGWACEFTAGSSQVYCPLVKCVCPNGCSSASGIFSEATFRSLRTDVRLTCDDETAELAAKDSSSCSLELSGVPIAAIAVNCKASECLDPVAGSITVKSATTEKKNPLAVAPIIAWIPTMVLLLASVATVTAVASFKHVTGLGPCTAEQYATDPATRAVGAPVAEGVEDPAGLEAEQRNDPKDSSRDGGSIAVAHSSVAVSDMTGASNESTAVRCIQPPPWPPLPPPQQQDRRPHSLGQLVAPSQQRIPHQSEQGACSSNRGPSGSIGNGAGMEDMVAGEDDTVVAAEAKTSAGAHPDMKVLAFESGPSVSCGGKPAVRVLSWHDLHLRTRSLRLARPWRQSPPATTLLRGVSGIATSGELLGILGPSGSGKTTLLSVLAGIIQPGLHWQLDGIVRIDGRAVTVPRYLTVLAGHVPQHDQLYRSLTVMECVTSSAALRLSSQELLRGRSCVQARAASVLRELGISYLAHRVVCPGGAVTLSLGSSGGGGAGGSTLSGGERLRVAVCQELVSDPPLLLLDEPLSGLDAATARAIMVVIRNVATGDTDGGAGRVVIASMHQPSPALFAALDSVLLMAAGRVAAAGTPGNMAALLAAAAVPLPPTDVHIAEHLLDLVISGSTQAAQLCDWHDANGGPRLELVMPIPVDAVSPKDDAEYVRSLVQERCGGSGLMARLQRLWLEVGAVTWRSGLDMLRNPSMLVLHLLAAGALGLLVGAVFSNTNLNVSGAQNRVGAIFFAVMLLTCFSSSAVDSLYPERAIVDRDLLRRSYGVLPYLLAKVVLDGLLLRALSAWAFGLPFYWLMGLRHQAAAFFTFLGAFTTLSCLSGAACVALSCIFSSPGRTVLLFNLLLLTWALFSGFLANKDSIVVWLRWIVYTSPIRFCWEAMVINELKPLVLYFSAPDLPEGLPAVKGSLFLSLLGVNSGMLNTDLIVLDCMYAILALMTIIFASLRLAAVRGRWK</sequence>
<feature type="signal peptide" evidence="10">
    <location>
        <begin position="1"/>
        <end position="26"/>
    </location>
</feature>
<evidence type="ECO:0000256" key="7">
    <source>
        <dbReference type="ARBA" id="ARBA00023136"/>
    </source>
</evidence>
<dbReference type="Proteomes" id="UP000747110">
    <property type="component" value="Unassembled WGS sequence"/>
</dbReference>
<dbReference type="GO" id="GO:0005524">
    <property type="term" value="F:ATP binding"/>
    <property type="evidence" value="ECO:0007669"/>
    <property type="project" value="UniProtKB-KW"/>
</dbReference>
<dbReference type="PANTHER" id="PTHR48041">
    <property type="entry name" value="ABC TRANSPORTER G FAMILY MEMBER 28"/>
    <property type="match status" value="1"/>
</dbReference>
<feature type="compositionally biased region" description="Basic and acidic residues" evidence="8">
    <location>
        <begin position="636"/>
        <end position="647"/>
    </location>
</feature>
<comment type="caution">
    <text evidence="12">The sequence shown here is derived from an EMBL/GenBank/DDBJ whole genome shotgun (WGS) entry which is preliminary data.</text>
</comment>
<evidence type="ECO:0000256" key="2">
    <source>
        <dbReference type="ARBA" id="ARBA00022448"/>
    </source>
</evidence>
<reference evidence="12" key="1">
    <citation type="journal article" date="2021" name="Proc. Natl. Acad. Sci. U.S.A.">
        <title>Three genomes in the algal genus Volvox reveal the fate of a haploid sex-determining region after a transition to homothallism.</title>
        <authorList>
            <person name="Yamamoto K."/>
            <person name="Hamaji T."/>
            <person name="Kawai-Toyooka H."/>
            <person name="Matsuzaki R."/>
            <person name="Takahashi F."/>
            <person name="Nishimura Y."/>
            <person name="Kawachi M."/>
            <person name="Noguchi H."/>
            <person name="Minakuchi Y."/>
            <person name="Umen J.G."/>
            <person name="Toyoda A."/>
            <person name="Nozaki H."/>
        </authorList>
    </citation>
    <scope>NUCLEOTIDE SEQUENCE</scope>
    <source>
        <strain evidence="13">NIES-3785</strain>
        <strain evidence="12">NIES-3786</strain>
    </source>
</reference>
<dbReference type="InterPro" id="IPR013525">
    <property type="entry name" value="ABC2_TM"/>
</dbReference>
<keyword evidence="10" id="KW-0732">Signal</keyword>
<keyword evidence="2" id="KW-0813">Transport</keyword>
<gene>
    <name evidence="12" type="ORF">Vretifemale_10888</name>
    <name evidence="13" type="ORF">Vretimale_1512</name>
</gene>
<organism evidence="12 14">
    <name type="scientific">Volvox reticuliferus</name>
    <dbReference type="NCBI Taxonomy" id="1737510"/>
    <lineage>
        <taxon>Eukaryota</taxon>
        <taxon>Viridiplantae</taxon>
        <taxon>Chlorophyta</taxon>
        <taxon>core chlorophytes</taxon>
        <taxon>Chlorophyceae</taxon>
        <taxon>CS clade</taxon>
        <taxon>Chlamydomonadales</taxon>
        <taxon>Volvocaceae</taxon>
        <taxon>Volvox</taxon>
    </lineage>
</organism>
<keyword evidence="6 9" id="KW-1133">Transmembrane helix</keyword>
<dbReference type="InterPro" id="IPR003439">
    <property type="entry name" value="ABC_transporter-like_ATP-bd"/>
</dbReference>
<accession>A0A8J4FRY9</accession>
<dbReference type="PROSITE" id="PS50893">
    <property type="entry name" value="ABC_TRANSPORTER_2"/>
    <property type="match status" value="1"/>
</dbReference>
<evidence type="ECO:0000259" key="11">
    <source>
        <dbReference type="PROSITE" id="PS50893"/>
    </source>
</evidence>
<feature type="transmembrane region" description="Helical" evidence="9">
    <location>
        <begin position="1389"/>
        <end position="1413"/>
    </location>
</feature>
<feature type="transmembrane region" description="Helical" evidence="9">
    <location>
        <begin position="1267"/>
        <end position="1295"/>
    </location>
</feature>